<keyword evidence="4" id="KW-1185">Reference proteome</keyword>
<dbReference type="EMBL" id="SNVJ01000004">
    <property type="protein sequence ID" value="MXP63090.1"/>
    <property type="molecule type" value="Genomic_DNA"/>
</dbReference>
<feature type="domain" description="Orc1-like AAA ATPase" evidence="2">
    <location>
        <begin position="560"/>
        <end position="706"/>
    </location>
</feature>
<feature type="compositionally biased region" description="Low complexity" evidence="1">
    <location>
        <begin position="279"/>
        <end position="296"/>
    </location>
</feature>
<dbReference type="Proteomes" id="UP000460715">
    <property type="component" value="Unassembled WGS sequence"/>
</dbReference>
<feature type="region of interest" description="Disordered" evidence="1">
    <location>
        <begin position="416"/>
        <end position="452"/>
    </location>
</feature>
<gene>
    <name evidence="3" type="ORF">E0493_06945</name>
</gene>
<dbReference type="InterPro" id="IPR027417">
    <property type="entry name" value="P-loop_NTPase"/>
</dbReference>
<feature type="region of interest" description="Disordered" evidence="1">
    <location>
        <begin position="265"/>
        <end position="298"/>
    </location>
</feature>
<proteinExistence type="predicted"/>
<dbReference type="AlphaFoldDB" id="A0A845BAA0"/>
<evidence type="ECO:0000313" key="3">
    <source>
        <dbReference type="EMBL" id="MXP63090.1"/>
    </source>
</evidence>
<evidence type="ECO:0000259" key="2">
    <source>
        <dbReference type="Pfam" id="PF13191"/>
    </source>
</evidence>
<dbReference type="PANTHER" id="PTHR32309">
    <property type="entry name" value="TYROSINE-PROTEIN KINASE"/>
    <property type="match status" value="1"/>
</dbReference>
<evidence type="ECO:0000313" key="4">
    <source>
        <dbReference type="Proteomes" id="UP000460715"/>
    </source>
</evidence>
<dbReference type="GO" id="GO:0004713">
    <property type="term" value="F:protein tyrosine kinase activity"/>
    <property type="evidence" value="ECO:0007669"/>
    <property type="project" value="TreeGrafter"/>
</dbReference>
<sequence>MVTAQVISPLRETAAMKIGKAMKIARVPAVENGSPWPSNASEPDLDEPAAGTCTSGDEPGRGRGAFLAAGLAALVAGGLMLANMTPHYTARSIVLAGLGPPPGAVMHVGDTHGEGDAEAPRTRLETEIEIIQSGSVLGELTERLRLFEDPEFNLALAPALPEWVPRWLQSRAGAIRERLWPRADAPGNQQIQVISTVGRHISVQQAEASGALAISAWSSHPDRAALLANTLAEIYVRRALDEQVAATGRTLALLRGRLGQLQQTIGSSDRALERRRNEASPPAGTGEAAAEDGAGPRLQGGLTRYVAAAGPADPKSAAPQNGPVPQIAAADRTAGEWNAASAGGVPQSSGSGAEQHFASRPLRTAPAGPDLVAAGEEGGAHASLQGELQAAADRSRALRLELAALKRQLDQRHEAVAGQGEMGGKGTLSPPPWSTSLGPGEGSRNGNPTPSGTRILLKAERPEAGFWPPSLALLGLTGLASTAAAGVFLVVARRPRTRRAQGGARQEPASESLEDMTAMDGGTSLPLPEESARGPRQPDARRQALRQAFTPANPQHNAVRFVGRREQLARVRQAIMEEQAHVCLYGERGRGKTSLANLATEAAREAGFTIARYACTASSSFEDILRGLARSLPGQLLVSSSRQAAGLVGCEAAFPAGPLQPWHVLALPGQLAESHLILMVDEFDRLPNDATRMRIADTIKLLSEHSASVFFLIVGASDSLTQLLDRHPSVQRNVVGVQLPLLTNGEVEEIVLRGGRLSGLEFSAQVRTCIAALARGVPYHAQLLALRAGQAALHRADASISASDLRQAIEQSIAEAPPQIAVLYEGLTQGERAGAMTSLLRAMAAGEQDRFGRFRAIPMPDGRIAVAGAAADPALWSHLLDTGTVRCCIGAGADTYGFAEANFAHYVLLRMVRLVLGFDPSR</sequence>
<protein>
    <recommendedName>
        <fullName evidence="2">Orc1-like AAA ATPase domain-containing protein</fullName>
    </recommendedName>
</protein>
<feature type="compositionally biased region" description="Basic and acidic residues" evidence="1">
    <location>
        <begin position="530"/>
        <end position="541"/>
    </location>
</feature>
<dbReference type="SUPFAM" id="SSF52540">
    <property type="entry name" value="P-loop containing nucleoside triphosphate hydrolases"/>
    <property type="match status" value="1"/>
</dbReference>
<feature type="region of interest" description="Disordered" evidence="1">
    <location>
        <begin position="362"/>
        <end position="388"/>
    </location>
</feature>
<name>A0A845BAA0_9PROT</name>
<reference evidence="3 4" key="1">
    <citation type="submission" date="2019-03" db="EMBL/GenBank/DDBJ databases">
        <title>Roseomonas sp. a novel Roseomonas species isolated from Sea whip Gorgonian.</title>
        <authorList>
            <person name="Li F."/>
            <person name="Pan X."/>
            <person name="Huang S."/>
            <person name="Li Z."/>
            <person name="Meng B."/>
        </authorList>
    </citation>
    <scope>NUCLEOTIDE SEQUENCE [LARGE SCALE GENOMIC DNA]</scope>
    <source>
        <strain evidence="3 4">M0104</strain>
    </source>
</reference>
<dbReference type="GO" id="GO:0005886">
    <property type="term" value="C:plasma membrane"/>
    <property type="evidence" value="ECO:0007669"/>
    <property type="project" value="TreeGrafter"/>
</dbReference>
<dbReference type="Pfam" id="PF13191">
    <property type="entry name" value="AAA_16"/>
    <property type="match status" value="1"/>
</dbReference>
<dbReference type="PANTHER" id="PTHR32309:SF13">
    <property type="entry name" value="FERRIC ENTEROBACTIN TRANSPORT PROTEIN FEPE"/>
    <property type="match status" value="1"/>
</dbReference>
<comment type="caution">
    <text evidence="3">The sequence shown here is derived from an EMBL/GenBank/DDBJ whole genome shotgun (WGS) entry which is preliminary data.</text>
</comment>
<accession>A0A845BAA0</accession>
<evidence type="ECO:0000256" key="1">
    <source>
        <dbReference type="SAM" id="MobiDB-lite"/>
    </source>
</evidence>
<dbReference type="InterPro" id="IPR041664">
    <property type="entry name" value="AAA_16"/>
</dbReference>
<dbReference type="Gene3D" id="3.40.50.300">
    <property type="entry name" value="P-loop containing nucleotide triphosphate hydrolases"/>
    <property type="match status" value="1"/>
</dbReference>
<feature type="region of interest" description="Disordered" evidence="1">
    <location>
        <begin position="496"/>
        <end position="541"/>
    </location>
</feature>
<organism evidence="3 4">
    <name type="scientific">Teichococcus coralli</name>
    <dbReference type="NCBI Taxonomy" id="2545983"/>
    <lineage>
        <taxon>Bacteria</taxon>
        <taxon>Pseudomonadati</taxon>
        <taxon>Pseudomonadota</taxon>
        <taxon>Alphaproteobacteria</taxon>
        <taxon>Acetobacterales</taxon>
        <taxon>Roseomonadaceae</taxon>
        <taxon>Roseomonas</taxon>
    </lineage>
</organism>
<feature type="region of interest" description="Disordered" evidence="1">
    <location>
        <begin position="33"/>
        <end position="58"/>
    </location>
</feature>
<dbReference type="InterPro" id="IPR050445">
    <property type="entry name" value="Bact_polysacc_biosynth/exp"/>
</dbReference>
<feature type="region of interest" description="Disordered" evidence="1">
    <location>
        <begin position="338"/>
        <end position="357"/>
    </location>
</feature>